<evidence type="ECO:0000256" key="3">
    <source>
        <dbReference type="ARBA" id="ARBA00022840"/>
    </source>
</evidence>
<feature type="compositionally biased region" description="Acidic residues" evidence="6">
    <location>
        <begin position="609"/>
        <end position="626"/>
    </location>
</feature>
<dbReference type="GO" id="GO:0005524">
    <property type="term" value="F:ATP binding"/>
    <property type="evidence" value="ECO:0007669"/>
    <property type="project" value="UniProtKB-KW"/>
</dbReference>
<comment type="caution">
    <text evidence="9">The sequence shown here is derived from an EMBL/GenBank/DDBJ whole genome shotgun (WGS) entry which is preliminary data.</text>
</comment>
<reference evidence="9" key="1">
    <citation type="submission" date="2023-03" db="EMBL/GenBank/DDBJ databases">
        <title>Massive genome expansion in bonnet fungi (Mycena s.s.) driven by repeated elements and novel gene families across ecological guilds.</title>
        <authorList>
            <consortium name="Lawrence Berkeley National Laboratory"/>
            <person name="Harder C.B."/>
            <person name="Miyauchi S."/>
            <person name="Viragh M."/>
            <person name="Kuo A."/>
            <person name="Thoen E."/>
            <person name="Andreopoulos B."/>
            <person name="Lu D."/>
            <person name="Skrede I."/>
            <person name="Drula E."/>
            <person name="Henrissat B."/>
            <person name="Morin E."/>
            <person name="Kohler A."/>
            <person name="Barry K."/>
            <person name="LaButti K."/>
            <person name="Morin E."/>
            <person name="Salamov A."/>
            <person name="Lipzen A."/>
            <person name="Mereny Z."/>
            <person name="Hegedus B."/>
            <person name="Baldrian P."/>
            <person name="Stursova M."/>
            <person name="Weitz H."/>
            <person name="Taylor A."/>
            <person name="Grigoriev I.V."/>
            <person name="Nagy L.G."/>
            <person name="Martin F."/>
            <person name="Kauserud H."/>
        </authorList>
    </citation>
    <scope>NUCLEOTIDE SEQUENCE</scope>
    <source>
        <strain evidence="9">CBHHK067</strain>
    </source>
</reference>
<dbReference type="InterPro" id="IPR014001">
    <property type="entry name" value="Helicase_ATP-bd"/>
</dbReference>
<dbReference type="GO" id="GO:0000724">
    <property type="term" value="P:double-strand break repair via homologous recombination"/>
    <property type="evidence" value="ECO:0007669"/>
    <property type="project" value="TreeGrafter"/>
</dbReference>
<dbReference type="Pfam" id="PF00271">
    <property type="entry name" value="Helicase_C"/>
    <property type="match status" value="1"/>
</dbReference>
<dbReference type="InterPro" id="IPR001650">
    <property type="entry name" value="Helicase_C-like"/>
</dbReference>
<dbReference type="SMART" id="SM00490">
    <property type="entry name" value="HELICc"/>
    <property type="match status" value="1"/>
</dbReference>
<comment type="similarity">
    <text evidence="1">Belongs to the helicase family. RecQ subfamily.</text>
</comment>
<dbReference type="EC" id="5.6.2.4" evidence="5"/>
<evidence type="ECO:0000259" key="7">
    <source>
        <dbReference type="PROSITE" id="PS51192"/>
    </source>
</evidence>
<keyword evidence="2" id="KW-0547">Nucleotide-binding</keyword>
<accession>A0AAD7GMP0</accession>
<feature type="region of interest" description="Disordered" evidence="6">
    <location>
        <begin position="594"/>
        <end position="666"/>
    </location>
</feature>
<feature type="domain" description="Helicase ATP-binding" evidence="7">
    <location>
        <begin position="64"/>
        <end position="249"/>
    </location>
</feature>
<gene>
    <name evidence="9" type="ORF">B0H17DRAFT_927823</name>
</gene>
<comment type="catalytic activity">
    <reaction evidence="4">
        <text>Couples ATP hydrolysis with the unwinding of duplex DNA by translocating in the 3'-5' direction.</text>
        <dbReference type="EC" id="5.6.2.4"/>
    </reaction>
</comment>
<dbReference type="EMBL" id="JARKIE010000027">
    <property type="protein sequence ID" value="KAJ7698139.1"/>
    <property type="molecule type" value="Genomic_DNA"/>
</dbReference>
<evidence type="ECO:0000256" key="2">
    <source>
        <dbReference type="ARBA" id="ARBA00022741"/>
    </source>
</evidence>
<dbReference type="SUPFAM" id="SSF52540">
    <property type="entry name" value="P-loop containing nucleoside triphosphate hydrolases"/>
    <property type="match status" value="1"/>
</dbReference>
<keyword evidence="9" id="KW-0378">Hydrolase</keyword>
<dbReference type="GO" id="GO:0009378">
    <property type="term" value="F:four-way junction helicase activity"/>
    <property type="evidence" value="ECO:0007669"/>
    <property type="project" value="TreeGrafter"/>
</dbReference>
<evidence type="ECO:0000256" key="4">
    <source>
        <dbReference type="ARBA" id="ARBA00034617"/>
    </source>
</evidence>
<feature type="compositionally biased region" description="Low complexity" evidence="6">
    <location>
        <begin position="632"/>
        <end position="644"/>
    </location>
</feature>
<dbReference type="Gene3D" id="3.40.50.300">
    <property type="entry name" value="P-loop containing nucleotide triphosphate hydrolases"/>
    <property type="match status" value="2"/>
</dbReference>
<evidence type="ECO:0000256" key="1">
    <source>
        <dbReference type="ARBA" id="ARBA00005446"/>
    </source>
</evidence>
<dbReference type="SMART" id="SM00487">
    <property type="entry name" value="DEXDc"/>
    <property type="match status" value="1"/>
</dbReference>
<dbReference type="GO" id="GO:0016787">
    <property type="term" value="F:hydrolase activity"/>
    <property type="evidence" value="ECO:0007669"/>
    <property type="project" value="UniProtKB-KW"/>
</dbReference>
<keyword evidence="10" id="KW-1185">Reference proteome</keyword>
<dbReference type="PROSITE" id="PS51192">
    <property type="entry name" value="HELICASE_ATP_BIND_1"/>
    <property type="match status" value="1"/>
</dbReference>
<dbReference type="PANTHER" id="PTHR13710">
    <property type="entry name" value="DNA HELICASE RECQ FAMILY MEMBER"/>
    <property type="match status" value="1"/>
</dbReference>
<sequence>MDPLTDNIALPMSESALNAFKALPAHFMTHLTRAERVVVLDAFLYLDFSSKGTKVPRELQLRATLAVKAGKDLLVRSGTGSGKTLAMILPVLSLARNSVVITVSPLRLIQDNHVAEFRKYGISSIAINSFTPDDPVLWKVSDHEVYQHYSVSPEQCGPYEGHIPRFAKLLHDPKWVKRVKLLQIDEAHFIQTAGRAKGKNPVFRPAFSDLGERLHIHLPAAATCSAFSASMSPSIMDILTNTLRMDPAKTVTIELTTNRPNLVRAVRPMVGSIDNFSNLDFLIPPAFPPNLLLPKSIIFLDNKKKAARLGRYLNAKLPAPLALQRPFRHYYSTMSKLYLEHVVNEFKKPDGEVRCLIATESASNGFDVPDISLIVLHGVPKSMIDKDQRGGRGGRDGRECLVLMIAQRWAYDNLAETDPEHEPSIQEQRTEPAVVAYACAKTCRRCIVAQHNNDRTPNALDFSGPFCCDNDDPAFDISRYLVGPLLEEADSDSDPEPAVKKTRKKYRPVAQRQDIVDALHKWRTSVHAQHMVAKNFPISYILDDNSIVLLARELPTSFRIPSEITSFLQETAEWHSQYALQIISVICQHDLDAGAMSSSDSETSSESGENSDSDGDEIPQPTEDDTNTQIVSMSSSPSASRPSTPDAPAPSMPDPECKISSTGRPLRRAAMNHQIAGIAPVVGKKSKC</sequence>
<dbReference type="AlphaFoldDB" id="A0AAD7GMP0"/>
<feature type="compositionally biased region" description="Low complexity" evidence="6">
    <location>
        <begin position="597"/>
        <end position="608"/>
    </location>
</feature>
<protein>
    <recommendedName>
        <fullName evidence="5">DNA 3'-5' helicase</fullName>
        <ecNumber evidence="5">5.6.2.4</ecNumber>
    </recommendedName>
</protein>
<dbReference type="Proteomes" id="UP001221757">
    <property type="component" value="Unassembled WGS sequence"/>
</dbReference>
<dbReference type="InterPro" id="IPR011545">
    <property type="entry name" value="DEAD/DEAH_box_helicase_dom"/>
</dbReference>
<feature type="domain" description="Helicase C-terminal" evidence="8">
    <location>
        <begin position="286"/>
        <end position="441"/>
    </location>
</feature>
<evidence type="ECO:0000313" key="9">
    <source>
        <dbReference type="EMBL" id="KAJ7698139.1"/>
    </source>
</evidence>
<keyword evidence="3" id="KW-0067">ATP-binding</keyword>
<dbReference type="GO" id="GO:0003676">
    <property type="term" value="F:nucleic acid binding"/>
    <property type="evidence" value="ECO:0007669"/>
    <property type="project" value="InterPro"/>
</dbReference>
<dbReference type="GO" id="GO:0005737">
    <property type="term" value="C:cytoplasm"/>
    <property type="evidence" value="ECO:0007669"/>
    <property type="project" value="TreeGrafter"/>
</dbReference>
<organism evidence="9 10">
    <name type="scientific">Mycena rosella</name>
    <name type="common">Pink bonnet</name>
    <name type="synonym">Agaricus rosellus</name>
    <dbReference type="NCBI Taxonomy" id="1033263"/>
    <lineage>
        <taxon>Eukaryota</taxon>
        <taxon>Fungi</taxon>
        <taxon>Dikarya</taxon>
        <taxon>Basidiomycota</taxon>
        <taxon>Agaricomycotina</taxon>
        <taxon>Agaricomycetes</taxon>
        <taxon>Agaricomycetidae</taxon>
        <taxon>Agaricales</taxon>
        <taxon>Marasmiineae</taxon>
        <taxon>Mycenaceae</taxon>
        <taxon>Mycena</taxon>
    </lineage>
</organism>
<evidence type="ECO:0000313" key="10">
    <source>
        <dbReference type="Proteomes" id="UP001221757"/>
    </source>
</evidence>
<evidence type="ECO:0000259" key="8">
    <source>
        <dbReference type="PROSITE" id="PS51194"/>
    </source>
</evidence>
<dbReference type="InterPro" id="IPR027417">
    <property type="entry name" value="P-loop_NTPase"/>
</dbReference>
<dbReference type="PANTHER" id="PTHR13710:SF154">
    <property type="entry name" value="RECQ HELICASE, PUTATIVE (AFU_ORTHOLOGUE AFUA_6G14720)-RELATED"/>
    <property type="match status" value="1"/>
</dbReference>
<evidence type="ECO:0000256" key="6">
    <source>
        <dbReference type="SAM" id="MobiDB-lite"/>
    </source>
</evidence>
<dbReference type="Pfam" id="PF00270">
    <property type="entry name" value="DEAD"/>
    <property type="match status" value="1"/>
</dbReference>
<dbReference type="PROSITE" id="PS51194">
    <property type="entry name" value="HELICASE_CTER"/>
    <property type="match status" value="1"/>
</dbReference>
<proteinExistence type="inferred from homology"/>
<name>A0AAD7GMP0_MYCRO</name>
<evidence type="ECO:0000256" key="5">
    <source>
        <dbReference type="ARBA" id="ARBA00034808"/>
    </source>
</evidence>
<dbReference type="GO" id="GO:0005694">
    <property type="term" value="C:chromosome"/>
    <property type="evidence" value="ECO:0007669"/>
    <property type="project" value="TreeGrafter"/>
</dbReference>
<dbReference type="GO" id="GO:0043138">
    <property type="term" value="F:3'-5' DNA helicase activity"/>
    <property type="evidence" value="ECO:0007669"/>
    <property type="project" value="UniProtKB-EC"/>
</dbReference>